<dbReference type="Gene3D" id="1.10.8.1060">
    <property type="entry name" value="Corynebacterium glutamicum thioredoxin-dependent arsenate reductase, N-terminal domain"/>
    <property type="match status" value="1"/>
</dbReference>
<reference evidence="2 3" key="1">
    <citation type="submission" date="2022-06" db="EMBL/GenBank/DDBJ databases">
        <title>New Species of the Genus Actinoplanes, ActinopZanes ferrugineus.</title>
        <authorList>
            <person name="Ding P."/>
        </authorList>
    </citation>
    <scope>NUCLEOTIDE SEQUENCE [LARGE SCALE GENOMIC DNA]</scope>
    <source>
        <strain evidence="2 3">TRM88003</strain>
    </source>
</reference>
<sequence length="83" mass="9363">MSVHLTGHQTRRNPGCQGPTQVDALTLRFPDVDRAELERLVHDTYDRLKDEAAVGSHLVAMTEGQVTDELRRRGETVHVRSDD</sequence>
<accession>A0ABT1DF92</accession>
<dbReference type="NCBIfam" id="NF046112">
    <property type="entry name" value="MSMEG_6209_Nter"/>
    <property type="match status" value="1"/>
</dbReference>
<keyword evidence="3" id="KW-1185">Reference proteome</keyword>
<comment type="caution">
    <text evidence="2">The sequence shown here is derived from an EMBL/GenBank/DDBJ whole genome shotgun (WGS) entry which is preliminary data.</text>
</comment>
<evidence type="ECO:0000256" key="1">
    <source>
        <dbReference type="SAM" id="MobiDB-lite"/>
    </source>
</evidence>
<dbReference type="EMBL" id="JAMYJR010000002">
    <property type="protein sequence ID" value="MCO8269479.1"/>
    <property type="molecule type" value="Genomic_DNA"/>
</dbReference>
<dbReference type="Proteomes" id="UP001523369">
    <property type="component" value="Unassembled WGS sequence"/>
</dbReference>
<dbReference type="RefSeq" id="WP_253235623.1">
    <property type="nucleotide sequence ID" value="NZ_JAMYJR010000002.1"/>
</dbReference>
<organism evidence="2 3">
    <name type="scientific">Paractinoplanes aksuensis</name>
    <dbReference type="NCBI Taxonomy" id="2939490"/>
    <lineage>
        <taxon>Bacteria</taxon>
        <taxon>Bacillati</taxon>
        <taxon>Actinomycetota</taxon>
        <taxon>Actinomycetes</taxon>
        <taxon>Micromonosporales</taxon>
        <taxon>Micromonosporaceae</taxon>
        <taxon>Paractinoplanes</taxon>
    </lineage>
</organism>
<gene>
    <name evidence="2" type="ORF">M1L60_02610</name>
</gene>
<protein>
    <submittedName>
        <fullName evidence="2">Uncharacterized protein</fullName>
    </submittedName>
</protein>
<feature type="region of interest" description="Disordered" evidence="1">
    <location>
        <begin position="1"/>
        <end position="22"/>
    </location>
</feature>
<evidence type="ECO:0000313" key="2">
    <source>
        <dbReference type="EMBL" id="MCO8269479.1"/>
    </source>
</evidence>
<name>A0ABT1DF92_9ACTN</name>
<proteinExistence type="predicted"/>
<evidence type="ECO:0000313" key="3">
    <source>
        <dbReference type="Proteomes" id="UP001523369"/>
    </source>
</evidence>